<feature type="domain" description="RCK N-terminal" evidence="3">
    <location>
        <begin position="108"/>
        <end position="225"/>
    </location>
</feature>
<evidence type="ECO:0000313" key="6">
    <source>
        <dbReference type="Proteomes" id="UP000199518"/>
    </source>
</evidence>
<dbReference type="EMBL" id="FOQD01000005">
    <property type="protein sequence ID" value="SFI06836.1"/>
    <property type="molecule type" value="Genomic_DNA"/>
</dbReference>
<organism evidence="5 6">
    <name type="scientific">Planctomicrobium piriforme</name>
    <dbReference type="NCBI Taxonomy" id="1576369"/>
    <lineage>
        <taxon>Bacteria</taxon>
        <taxon>Pseudomonadati</taxon>
        <taxon>Planctomycetota</taxon>
        <taxon>Planctomycetia</taxon>
        <taxon>Planctomycetales</taxon>
        <taxon>Planctomycetaceae</taxon>
        <taxon>Planctomicrobium</taxon>
    </lineage>
</organism>
<feature type="transmembrane region" description="Helical" evidence="2">
    <location>
        <begin position="7"/>
        <end position="27"/>
    </location>
</feature>
<dbReference type="SUPFAM" id="SSF51735">
    <property type="entry name" value="NAD(P)-binding Rossmann-fold domains"/>
    <property type="match status" value="1"/>
</dbReference>
<dbReference type="InterPro" id="IPR050721">
    <property type="entry name" value="Trk_Ktr_HKT_K-transport"/>
</dbReference>
<reference evidence="6" key="1">
    <citation type="submission" date="2016-10" db="EMBL/GenBank/DDBJ databases">
        <authorList>
            <person name="Varghese N."/>
            <person name="Submissions S."/>
        </authorList>
    </citation>
    <scope>NUCLEOTIDE SEQUENCE [LARGE SCALE GENOMIC DNA]</scope>
    <source>
        <strain evidence="6">DSM 26348</strain>
    </source>
</reference>
<dbReference type="Gene3D" id="3.30.70.1450">
    <property type="entry name" value="Regulator of K+ conductance, C-terminal domain"/>
    <property type="match status" value="1"/>
</dbReference>
<evidence type="ECO:0000256" key="2">
    <source>
        <dbReference type="SAM" id="Phobius"/>
    </source>
</evidence>
<gene>
    <name evidence="5" type="ORF">SAMN05421753_105104</name>
</gene>
<dbReference type="InterPro" id="IPR006037">
    <property type="entry name" value="RCK_C"/>
</dbReference>
<dbReference type="PANTHER" id="PTHR43833:SF9">
    <property type="entry name" value="POTASSIUM CHANNEL PROTEIN YUGO-RELATED"/>
    <property type="match status" value="1"/>
</dbReference>
<feature type="transmembrane region" description="Helical" evidence="2">
    <location>
        <begin position="33"/>
        <end position="50"/>
    </location>
</feature>
<evidence type="ECO:0000256" key="1">
    <source>
        <dbReference type="ARBA" id="ARBA00004651"/>
    </source>
</evidence>
<keyword evidence="2" id="KW-1133">Transmembrane helix</keyword>
<accession>A0A1I3F6I9</accession>
<dbReference type="GO" id="GO:0006813">
    <property type="term" value="P:potassium ion transport"/>
    <property type="evidence" value="ECO:0007669"/>
    <property type="project" value="InterPro"/>
</dbReference>
<dbReference type="PROSITE" id="PS51202">
    <property type="entry name" value="RCK_C"/>
    <property type="match status" value="1"/>
</dbReference>
<protein>
    <submittedName>
        <fullName evidence="5">Voltage-gated potassium channel</fullName>
    </submittedName>
</protein>
<evidence type="ECO:0000259" key="4">
    <source>
        <dbReference type="PROSITE" id="PS51202"/>
    </source>
</evidence>
<dbReference type="SUPFAM" id="SSF81324">
    <property type="entry name" value="Voltage-gated potassium channels"/>
    <property type="match status" value="1"/>
</dbReference>
<dbReference type="GO" id="GO:0005886">
    <property type="term" value="C:plasma membrane"/>
    <property type="evidence" value="ECO:0007669"/>
    <property type="project" value="UniProtKB-SubCell"/>
</dbReference>
<dbReference type="Pfam" id="PF02254">
    <property type="entry name" value="TrkA_N"/>
    <property type="match status" value="1"/>
</dbReference>
<dbReference type="Pfam" id="PF02080">
    <property type="entry name" value="TrkA_C"/>
    <property type="match status" value="1"/>
</dbReference>
<sequence>MNSSVRKVVLGATVFVTTLCVAIGAYWSAGWTLIESIYMVVITIFGVGYGEVRPITEPSLRIFTMLFIIIGCSSAAYIMGGLVQMIAEGEINKALGARRMSEGLKRLTGHVIICGYGRVGQILAAELKRSGKPVVVVDTNRDRLLEAELEGFLVVIGDATEDGVLRSAGVDRASILTCVLPNDAINVFITLTAREINNTIEIIARAENPSTKPKLLRSGANRVVLPAAVGAHKIAQLINRPSAEDLLAGDDFENRLNDELHQLGLGLHEVKITADSDLVKQPIGSVEVASDRGVVVVALRKGDGTVLNDPAATTILEADDIVILLGRQHSIPKLARSQVKHERIYRGVRMN</sequence>
<evidence type="ECO:0000259" key="3">
    <source>
        <dbReference type="PROSITE" id="PS51201"/>
    </source>
</evidence>
<keyword evidence="2" id="KW-0472">Membrane</keyword>
<feature type="domain" description="RCK C-terminal" evidence="4">
    <location>
        <begin position="255"/>
        <end position="340"/>
    </location>
</feature>
<keyword evidence="2" id="KW-0812">Transmembrane</keyword>
<dbReference type="GO" id="GO:0008324">
    <property type="term" value="F:monoatomic cation transmembrane transporter activity"/>
    <property type="evidence" value="ECO:0007669"/>
    <property type="project" value="InterPro"/>
</dbReference>
<feature type="transmembrane region" description="Helical" evidence="2">
    <location>
        <begin position="62"/>
        <end position="83"/>
    </location>
</feature>
<dbReference type="InterPro" id="IPR036291">
    <property type="entry name" value="NAD(P)-bd_dom_sf"/>
</dbReference>
<dbReference type="Gene3D" id="3.40.50.720">
    <property type="entry name" value="NAD(P)-binding Rossmann-like Domain"/>
    <property type="match status" value="1"/>
</dbReference>
<dbReference type="InterPro" id="IPR013099">
    <property type="entry name" value="K_chnl_dom"/>
</dbReference>
<evidence type="ECO:0000313" key="5">
    <source>
        <dbReference type="EMBL" id="SFI06836.1"/>
    </source>
</evidence>
<dbReference type="RefSeq" id="WP_175517254.1">
    <property type="nucleotide sequence ID" value="NZ_FOQD01000005.1"/>
</dbReference>
<dbReference type="Proteomes" id="UP000199518">
    <property type="component" value="Unassembled WGS sequence"/>
</dbReference>
<comment type="subcellular location">
    <subcellularLocation>
        <location evidence="1">Cell membrane</location>
        <topology evidence="1">Multi-pass membrane protein</topology>
    </subcellularLocation>
</comment>
<dbReference type="SUPFAM" id="SSF116726">
    <property type="entry name" value="TrkA C-terminal domain-like"/>
    <property type="match status" value="1"/>
</dbReference>
<keyword evidence="5" id="KW-0813">Transport</keyword>
<dbReference type="PANTHER" id="PTHR43833">
    <property type="entry name" value="POTASSIUM CHANNEL PROTEIN 2-RELATED-RELATED"/>
    <property type="match status" value="1"/>
</dbReference>
<dbReference type="STRING" id="1576369.SAMN05421753_105104"/>
<dbReference type="PROSITE" id="PS51201">
    <property type="entry name" value="RCK_N"/>
    <property type="match status" value="1"/>
</dbReference>
<keyword evidence="5" id="KW-0406">Ion transport</keyword>
<dbReference type="InterPro" id="IPR036721">
    <property type="entry name" value="RCK_C_sf"/>
</dbReference>
<dbReference type="Pfam" id="PF07885">
    <property type="entry name" value="Ion_trans_2"/>
    <property type="match status" value="1"/>
</dbReference>
<dbReference type="InterPro" id="IPR003148">
    <property type="entry name" value="RCK_N"/>
</dbReference>
<name>A0A1I3F6I9_9PLAN</name>
<keyword evidence="6" id="KW-1185">Reference proteome</keyword>
<dbReference type="AlphaFoldDB" id="A0A1I3F6I9"/>
<dbReference type="Gene3D" id="1.10.287.70">
    <property type="match status" value="1"/>
</dbReference>
<proteinExistence type="predicted"/>
<keyword evidence="5" id="KW-0407">Ion channel</keyword>